<feature type="region of interest" description="Disordered" evidence="1">
    <location>
        <begin position="230"/>
        <end position="254"/>
    </location>
</feature>
<evidence type="ECO:0000313" key="2">
    <source>
        <dbReference type="EMBL" id="KAF2716938.1"/>
    </source>
</evidence>
<dbReference type="AlphaFoldDB" id="A0A9P4UKM3"/>
<dbReference type="OrthoDB" id="3635680at2759"/>
<sequence>MSAQGMITKRPPAGDQESLATMQTPPTKKLRTLKSLQPAPPRAATEPKRTNFYDLPAELRIEIYRLALSTVILHVLPLNASKRPVIHALLKTSRQVRNEVLPIIHRYCPIRAEITDLNFDGLLAFMQRIPPSDFGNLAKNGDLLVRLNTTSRATSGYNSLNRWLHIRADKCRPQPQWVYEGTLPDSKTANQLKRKCRRMVDENKQMEMAKMLEGMNVRILRDVNQIQAAKANARVEGQADEDGEGDSEEQVEQS</sequence>
<feature type="compositionally biased region" description="Acidic residues" evidence="1">
    <location>
        <begin position="238"/>
        <end position="254"/>
    </location>
</feature>
<feature type="region of interest" description="Disordered" evidence="1">
    <location>
        <begin position="1"/>
        <end position="47"/>
    </location>
</feature>
<evidence type="ECO:0000313" key="3">
    <source>
        <dbReference type="Proteomes" id="UP000799441"/>
    </source>
</evidence>
<comment type="caution">
    <text evidence="2">The sequence shown here is derived from an EMBL/GenBank/DDBJ whole genome shotgun (WGS) entry which is preliminary data.</text>
</comment>
<keyword evidence="3" id="KW-1185">Reference proteome</keyword>
<reference evidence="2" key="1">
    <citation type="journal article" date="2020" name="Stud. Mycol.">
        <title>101 Dothideomycetes genomes: a test case for predicting lifestyles and emergence of pathogens.</title>
        <authorList>
            <person name="Haridas S."/>
            <person name="Albert R."/>
            <person name="Binder M."/>
            <person name="Bloem J."/>
            <person name="Labutti K."/>
            <person name="Salamov A."/>
            <person name="Andreopoulos B."/>
            <person name="Baker S."/>
            <person name="Barry K."/>
            <person name="Bills G."/>
            <person name="Bluhm B."/>
            <person name="Cannon C."/>
            <person name="Castanera R."/>
            <person name="Culley D."/>
            <person name="Daum C."/>
            <person name="Ezra D."/>
            <person name="Gonzalez J."/>
            <person name="Henrissat B."/>
            <person name="Kuo A."/>
            <person name="Liang C."/>
            <person name="Lipzen A."/>
            <person name="Lutzoni F."/>
            <person name="Magnuson J."/>
            <person name="Mondo S."/>
            <person name="Nolan M."/>
            <person name="Ohm R."/>
            <person name="Pangilinan J."/>
            <person name="Park H.-J."/>
            <person name="Ramirez L."/>
            <person name="Alfaro M."/>
            <person name="Sun H."/>
            <person name="Tritt A."/>
            <person name="Yoshinaga Y."/>
            <person name="Zwiers L.-H."/>
            <person name="Turgeon B."/>
            <person name="Goodwin S."/>
            <person name="Spatafora J."/>
            <person name="Crous P."/>
            <person name="Grigoriev I."/>
        </authorList>
    </citation>
    <scope>NUCLEOTIDE SEQUENCE</scope>
    <source>
        <strain evidence="2">CBS 116435</strain>
    </source>
</reference>
<dbReference type="Proteomes" id="UP000799441">
    <property type="component" value="Unassembled WGS sequence"/>
</dbReference>
<evidence type="ECO:0000256" key="1">
    <source>
        <dbReference type="SAM" id="MobiDB-lite"/>
    </source>
</evidence>
<organism evidence="2 3">
    <name type="scientific">Polychaeton citri CBS 116435</name>
    <dbReference type="NCBI Taxonomy" id="1314669"/>
    <lineage>
        <taxon>Eukaryota</taxon>
        <taxon>Fungi</taxon>
        <taxon>Dikarya</taxon>
        <taxon>Ascomycota</taxon>
        <taxon>Pezizomycotina</taxon>
        <taxon>Dothideomycetes</taxon>
        <taxon>Dothideomycetidae</taxon>
        <taxon>Capnodiales</taxon>
        <taxon>Capnodiaceae</taxon>
        <taxon>Polychaeton</taxon>
    </lineage>
</organism>
<proteinExistence type="predicted"/>
<name>A0A9P4UKM3_9PEZI</name>
<accession>A0A9P4UKM3</accession>
<dbReference type="EMBL" id="MU003857">
    <property type="protein sequence ID" value="KAF2716938.1"/>
    <property type="molecule type" value="Genomic_DNA"/>
</dbReference>
<gene>
    <name evidence="2" type="ORF">K431DRAFT_289010</name>
</gene>
<protein>
    <submittedName>
        <fullName evidence="2">Uncharacterized protein</fullName>
    </submittedName>
</protein>